<protein>
    <recommendedName>
        <fullName evidence="2">ParB/Sulfiredoxin domain-containing protein</fullName>
    </recommendedName>
</protein>
<proteinExistence type="predicted"/>
<accession>A0A645JI73</accession>
<comment type="caution">
    <text evidence="1">The sequence shown here is derived from an EMBL/GenBank/DDBJ whole genome shotgun (WGS) entry which is preliminary data.</text>
</comment>
<gene>
    <name evidence="1" type="primary">ybdM_5</name>
    <name evidence="1" type="ORF">SDC9_207747</name>
</gene>
<dbReference type="AlphaFoldDB" id="A0A645JI73"/>
<name>A0A645JI73_9ZZZZ</name>
<dbReference type="InterPro" id="IPR036086">
    <property type="entry name" value="ParB/Sulfiredoxin_sf"/>
</dbReference>
<reference evidence="1" key="1">
    <citation type="submission" date="2019-08" db="EMBL/GenBank/DDBJ databases">
        <authorList>
            <person name="Kucharzyk K."/>
            <person name="Murdoch R.W."/>
            <person name="Higgins S."/>
            <person name="Loffler F."/>
        </authorList>
    </citation>
    <scope>NUCLEOTIDE SEQUENCE</scope>
</reference>
<evidence type="ECO:0008006" key="2">
    <source>
        <dbReference type="Google" id="ProtNLM"/>
    </source>
</evidence>
<dbReference type="EMBL" id="VSSQ01134739">
    <property type="protein sequence ID" value="MPN60024.1"/>
    <property type="molecule type" value="Genomic_DNA"/>
</dbReference>
<dbReference type="SUPFAM" id="SSF110849">
    <property type="entry name" value="ParB/Sulfiredoxin"/>
    <property type="match status" value="1"/>
</dbReference>
<evidence type="ECO:0000313" key="1">
    <source>
        <dbReference type="EMBL" id="MPN60024.1"/>
    </source>
</evidence>
<organism evidence="1">
    <name type="scientific">bioreactor metagenome</name>
    <dbReference type="NCBI Taxonomy" id="1076179"/>
    <lineage>
        <taxon>unclassified sequences</taxon>
        <taxon>metagenomes</taxon>
        <taxon>ecological metagenomes</taxon>
    </lineage>
</organism>
<sequence length="104" mass="11967">MVDGFHRFRIGREKGLSHLPCVVLNRHEQDRSDRIASTIRHNRARGKHQVTGMSKIVLELKRRNWSNEKIGQQLGMEADEVLRLSQVGGLADMFGNRAFSEAWK</sequence>